<name>A0A448ZJ44_9STRA</name>
<protein>
    <submittedName>
        <fullName evidence="2">Uncharacterized protein</fullName>
    </submittedName>
</protein>
<keyword evidence="3" id="KW-1185">Reference proteome</keyword>
<dbReference type="Gene3D" id="3.40.50.150">
    <property type="entry name" value="Vaccinia Virus protein VP39"/>
    <property type="match status" value="1"/>
</dbReference>
<dbReference type="OrthoDB" id="44348at2759"/>
<dbReference type="InterPro" id="IPR029063">
    <property type="entry name" value="SAM-dependent_MTases_sf"/>
</dbReference>
<feature type="chain" id="PRO_5019451076" evidence="1">
    <location>
        <begin position="27"/>
        <end position="509"/>
    </location>
</feature>
<dbReference type="Proteomes" id="UP000291116">
    <property type="component" value="Unassembled WGS sequence"/>
</dbReference>
<gene>
    <name evidence="2" type="ORF">PSNMU_V1.4_AUG-EV-PASAV3_0089510</name>
</gene>
<evidence type="ECO:0000313" key="3">
    <source>
        <dbReference type="Proteomes" id="UP000291116"/>
    </source>
</evidence>
<organism evidence="2 3">
    <name type="scientific">Pseudo-nitzschia multistriata</name>
    <dbReference type="NCBI Taxonomy" id="183589"/>
    <lineage>
        <taxon>Eukaryota</taxon>
        <taxon>Sar</taxon>
        <taxon>Stramenopiles</taxon>
        <taxon>Ochrophyta</taxon>
        <taxon>Bacillariophyta</taxon>
        <taxon>Bacillariophyceae</taxon>
        <taxon>Bacillariophycidae</taxon>
        <taxon>Bacillariales</taxon>
        <taxon>Bacillariaceae</taxon>
        <taxon>Pseudo-nitzschia</taxon>
    </lineage>
</organism>
<feature type="signal peptide" evidence="1">
    <location>
        <begin position="1"/>
        <end position="26"/>
    </location>
</feature>
<proteinExistence type="predicted"/>
<evidence type="ECO:0000313" key="2">
    <source>
        <dbReference type="EMBL" id="VEU42001.1"/>
    </source>
</evidence>
<accession>A0A448ZJ44</accession>
<dbReference type="AlphaFoldDB" id="A0A448ZJ44"/>
<keyword evidence="1" id="KW-0732">Signal</keyword>
<sequence>MTACTKIDLLKFIVVTFAAFIWKAEADECSQSEFATTTSCDNFLEEFRLLIESGNLSLARRKALEAMHDRTSNRCSENQISTFYVASFQGTYDAIGNDFLTKIQESVSTKNSSYIRAKSDSPNCMKLHIDWNDVNPIEFWDRHCSLLPVRETVPTLSSPSFAEIPRFQYSSQTPCCEFCAGSSTYLRLPALKEPAIRLNIQHHKNWDQKGKRSATAESVRTVFDLEQDGYLRPFDVAGILWPTGYLLSLCLGDIFRCPIPELHNLVLDYHSEIRSKEALNANEKCLNHSPLGVELGAGIGAASVVLAKSLKSMGFPSSSYHAKCKPWVVATDLAPHALALAIANGKRNLVDLSVSLVDHFNQSSVKEMKSKYFFQEVKKTASMYEKEEQNYARSIGFPLVFGSSLQGLFQDTDKKDCALWKSLEALIDMNNPNALAILVHNRADPLRLPNDANFSFRLVRRISGSHEVFGNMKTRNGDTSEFEIYVFQRQITRHSKARSLPTSIGSEEL</sequence>
<dbReference type="EMBL" id="CAACVS010000405">
    <property type="protein sequence ID" value="VEU42001.1"/>
    <property type="molecule type" value="Genomic_DNA"/>
</dbReference>
<evidence type="ECO:0000256" key="1">
    <source>
        <dbReference type="SAM" id="SignalP"/>
    </source>
</evidence>
<reference evidence="2 3" key="1">
    <citation type="submission" date="2019-01" db="EMBL/GenBank/DDBJ databases">
        <authorList>
            <person name="Ferrante I. M."/>
        </authorList>
    </citation>
    <scope>NUCLEOTIDE SEQUENCE [LARGE SCALE GENOMIC DNA]</scope>
    <source>
        <strain evidence="2 3">B856</strain>
    </source>
</reference>